<gene>
    <name evidence="1" type="ORF">FNV43_RR00196</name>
</gene>
<proteinExistence type="predicted"/>
<comment type="caution">
    <text evidence="1">The sequence shown here is derived from an EMBL/GenBank/DDBJ whole genome shotgun (WGS) entry which is preliminary data.</text>
</comment>
<evidence type="ECO:0000313" key="1">
    <source>
        <dbReference type="EMBL" id="KAF3455564.1"/>
    </source>
</evidence>
<dbReference type="AlphaFoldDB" id="A0A8K0HQ60"/>
<name>A0A8K0HQ60_9ROSA</name>
<protein>
    <submittedName>
        <fullName evidence="1">Uncharacterized protein</fullName>
    </submittedName>
</protein>
<accession>A0A8K0HQ60</accession>
<sequence>MLQTDFLDYLIESSDFSNLVAALLEFYDMGHASKSLPGLRYAMQGTSNSMLECGRSCFIPA</sequence>
<dbReference type="EMBL" id="VOIH02000001">
    <property type="protein sequence ID" value="KAF3455564.1"/>
    <property type="molecule type" value="Genomic_DNA"/>
</dbReference>
<reference evidence="1" key="1">
    <citation type="submission" date="2020-03" db="EMBL/GenBank/DDBJ databases">
        <title>A high-quality chromosome-level genome assembly of a woody plant with both climbing and erect habits, Rhamnella rubrinervis.</title>
        <authorList>
            <person name="Lu Z."/>
            <person name="Yang Y."/>
            <person name="Zhu X."/>
            <person name="Sun Y."/>
        </authorList>
    </citation>
    <scope>NUCLEOTIDE SEQUENCE</scope>
    <source>
        <strain evidence="1">BYM</strain>
        <tissue evidence="1">Leaf</tissue>
    </source>
</reference>
<organism evidence="1 2">
    <name type="scientific">Rhamnella rubrinervis</name>
    <dbReference type="NCBI Taxonomy" id="2594499"/>
    <lineage>
        <taxon>Eukaryota</taxon>
        <taxon>Viridiplantae</taxon>
        <taxon>Streptophyta</taxon>
        <taxon>Embryophyta</taxon>
        <taxon>Tracheophyta</taxon>
        <taxon>Spermatophyta</taxon>
        <taxon>Magnoliopsida</taxon>
        <taxon>eudicotyledons</taxon>
        <taxon>Gunneridae</taxon>
        <taxon>Pentapetalae</taxon>
        <taxon>rosids</taxon>
        <taxon>fabids</taxon>
        <taxon>Rosales</taxon>
        <taxon>Rhamnaceae</taxon>
        <taxon>rhamnoid group</taxon>
        <taxon>Rhamneae</taxon>
        <taxon>Rhamnella</taxon>
    </lineage>
</organism>
<keyword evidence="2" id="KW-1185">Reference proteome</keyword>
<dbReference type="Proteomes" id="UP000796880">
    <property type="component" value="Unassembled WGS sequence"/>
</dbReference>
<evidence type="ECO:0000313" key="2">
    <source>
        <dbReference type="Proteomes" id="UP000796880"/>
    </source>
</evidence>